<name>A0A2I4DDH1_JUGRE</name>
<evidence type="ECO:0000256" key="1">
    <source>
        <dbReference type="ARBA" id="ARBA00004477"/>
    </source>
</evidence>
<keyword evidence="2" id="KW-0812">Transmembrane</keyword>
<keyword evidence="5" id="KW-1185">Reference proteome</keyword>
<dbReference type="Proteomes" id="UP000235220">
    <property type="component" value="Chromosome 6"/>
</dbReference>
<dbReference type="GO" id="GO:0046513">
    <property type="term" value="P:ceramide biosynthetic process"/>
    <property type="evidence" value="ECO:0007669"/>
    <property type="project" value="InterPro"/>
</dbReference>
<keyword evidence="4" id="KW-0472">Membrane</keyword>
<dbReference type="Pfam" id="PF03798">
    <property type="entry name" value="TRAM_LAG1_CLN8"/>
    <property type="match status" value="1"/>
</dbReference>
<dbReference type="OrthoDB" id="537032at2759"/>
<evidence type="ECO:0000313" key="6">
    <source>
        <dbReference type="RefSeq" id="XP_018805193.1"/>
    </source>
</evidence>
<evidence type="ECO:0000256" key="4">
    <source>
        <dbReference type="ARBA" id="ARBA00023136"/>
    </source>
</evidence>
<dbReference type="AlphaFoldDB" id="A0A2I4DDH1"/>
<evidence type="ECO:0000256" key="2">
    <source>
        <dbReference type="ARBA" id="ARBA00022692"/>
    </source>
</evidence>
<proteinExistence type="predicted"/>
<comment type="subcellular location">
    <subcellularLocation>
        <location evidence="1">Endoplasmic reticulum membrane</location>
        <topology evidence="1">Multi-pass membrane protein</topology>
    </subcellularLocation>
</comment>
<gene>
    <name evidence="6" type="primary">LOC108979065</name>
</gene>
<dbReference type="InterPro" id="IPR016439">
    <property type="entry name" value="Lag1/Lac1-like"/>
</dbReference>
<protein>
    <submittedName>
        <fullName evidence="6">ASC1-like protein isoform X3</fullName>
    </submittedName>
</protein>
<accession>A0A2I4DDH1</accession>
<dbReference type="InterPro" id="IPR006634">
    <property type="entry name" value="TLC-dom"/>
</dbReference>
<keyword evidence="3" id="KW-1133">Transmembrane helix</keyword>
<dbReference type="RefSeq" id="XP_018805193.1">
    <property type="nucleotide sequence ID" value="XM_018949648.2"/>
</dbReference>
<dbReference type="GeneID" id="108979065"/>
<dbReference type="PANTHER" id="PTHR12560:SF51">
    <property type="entry name" value="ASC1-LIKE PROTEIN ISOFORM X2"/>
    <property type="match status" value="1"/>
</dbReference>
<evidence type="ECO:0000313" key="5">
    <source>
        <dbReference type="Proteomes" id="UP000235220"/>
    </source>
</evidence>
<dbReference type="Gramene" id="Jr06_13070_p1">
    <property type="protein sequence ID" value="cds.Jr06_13070_p1"/>
    <property type="gene ID" value="Jr06_13070"/>
</dbReference>
<reference evidence="6" key="1">
    <citation type="submission" date="2025-08" db="UniProtKB">
        <authorList>
            <consortium name="RefSeq"/>
        </authorList>
    </citation>
    <scope>IDENTIFICATION</scope>
    <source>
        <tissue evidence="6">Leaves</tissue>
    </source>
</reference>
<organism evidence="5 6">
    <name type="scientific">Juglans regia</name>
    <name type="common">English walnut</name>
    <dbReference type="NCBI Taxonomy" id="51240"/>
    <lineage>
        <taxon>Eukaryota</taxon>
        <taxon>Viridiplantae</taxon>
        <taxon>Streptophyta</taxon>
        <taxon>Embryophyta</taxon>
        <taxon>Tracheophyta</taxon>
        <taxon>Spermatophyta</taxon>
        <taxon>Magnoliopsida</taxon>
        <taxon>eudicotyledons</taxon>
        <taxon>Gunneridae</taxon>
        <taxon>Pentapetalae</taxon>
        <taxon>rosids</taxon>
        <taxon>fabids</taxon>
        <taxon>Fagales</taxon>
        <taxon>Juglandaceae</taxon>
        <taxon>Juglans</taxon>
    </lineage>
</organism>
<evidence type="ECO:0000256" key="3">
    <source>
        <dbReference type="ARBA" id="ARBA00022989"/>
    </source>
</evidence>
<dbReference type="GO" id="GO:0050291">
    <property type="term" value="F:sphingosine N-acyltransferase activity"/>
    <property type="evidence" value="ECO:0007669"/>
    <property type="project" value="InterPro"/>
</dbReference>
<dbReference type="PROSITE" id="PS50922">
    <property type="entry name" value="TLC"/>
    <property type="match status" value="1"/>
</dbReference>
<dbReference type="PANTHER" id="PTHR12560">
    <property type="entry name" value="LONGEVITY ASSURANCE FACTOR 1 LAG1"/>
    <property type="match status" value="1"/>
</dbReference>
<dbReference type="SMART" id="SM00724">
    <property type="entry name" value="TLC"/>
    <property type="match status" value="1"/>
</dbReference>
<sequence length="253" mass="29551">MGATAWIDWELESYPKPEDLLVVPFFALFFPSVRLFLDRCVFEKLARRMIFGKGHVTLDVEAGDKRKKLNKFKESAWKCVYFSSAELLALSVTYDELWFTNTKYFWVGPGDQVWPDQKIKFARVGSVILALHDGSDVFLEVGKMSKYSGFEKIASVSFALFVLSWTVLRLIYYPFRILRSTSYEVLLTLDMEKHMVNGSIYYYLFNTLLFCLLVVHIYWWKLMFVMLLEQIRARGQIGDDARSDSESEAEHED</sequence>
<dbReference type="GO" id="GO:0005789">
    <property type="term" value="C:endoplasmic reticulum membrane"/>
    <property type="evidence" value="ECO:0007669"/>
    <property type="project" value="UniProtKB-SubCell"/>
</dbReference>